<dbReference type="PANTHER" id="PTHR39673:SF5">
    <property type="entry name" value="TUNGSTEN-CONTAINING FORMYLMETHANOFURAN DEHYDROGENASE 2 SUBUNIT C"/>
    <property type="match status" value="1"/>
</dbReference>
<protein>
    <submittedName>
        <fullName evidence="2">Glutamate synthase, alpha subunit domain protein</fullName>
    </submittedName>
</protein>
<reference evidence="3" key="1">
    <citation type="submission" date="2007-10" db="EMBL/GenBank/DDBJ databases">
        <title>Complete sequence of chromosome of Desulforudis audaxviator MP104C.</title>
        <authorList>
            <person name="Copeland A."/>
            <person name="Lucas S."/>
            <person name="Lapidus A."/>
            <person name="Barry K."/>
            <person name="Glavina del Rio T."/>
            <person name="Dalin E."/>
            <person name="Tice H."/>
            <person name="Bruce D."/>
            <person name="Pitluck S."/>
            <person name="Lowry S.R."/>
            <person name="Larimer F."/>
            <person name="Land M.L."/>
            <person name="Hauser L."/>
            <person name="Kyrpides N."/>
            <person name="Ivanova N.N."/>
            <person name="Richardson P."/>
        </authorList>
    </citation>
    <scope>NUCLEOTIDE SEQUENCE [LARGE SCALE GENOMIC DNA]</scope>
    <source>
        <strain evidence="3">MP104C</strain>
    </source>
</reference>
<dbReference type="Proteomes" id="UP000008544">
    <property type="component" value="Chromosome"/>
</dbReference>
<proteinExistence type="predicted"/>
<dbReference type="PANTHER" id="PTHR39673">
    <property type="entry name" value="TUNGSTEN FORMYLMETHANOFURAN DEHYDROGENASE, SUBUNIT C (FWDC)"/>
    <property type="match status" value="1"/>
</dbReference>
<dbReference type="SUPFAM" id="SSF69336">
    <property type="entry name" value="Alpha subunit of glutamate synthase, C-terminal domain"/>
    <property type="match status" value="1"/>
</dbReference>
<dbReference type="KEGG" id="dau:Daud_2024"/>
<name>B1I6A3_DESAP</name>
<dbReference type="PIRSF" id="PIRSF006519">
    <property type="entry name" value="GOGAT_dom3"/>
    <property type="match status" value="1"/>
</dbReference>
<dbReference type="OrthoDB" id="9803192at2"/>
<dbReference type="InterPro" id="IPR002489">
    <property type="entry name" value="Glu_synth_asu_C"/>
</dbReference>
<organism evidence="2 3">
    <name type="scientific">Desulforudis audaxviator (strain MP104C)</name>
    <dbReference type="NCBI Taxonomy" id="477974"/>
    <lineage>
        <taxon>Bacteria</taxon>
        <taxon>Bacillati</taxon>
        <taxon>Bacillota</taxon>
        <taxon>Clostridia</taxon>
        <taxon>Thermoanaerobacterales</taxon>
        <taxon>Candidatus Desulforudaceae</taxon>
        <taxon>Candidatus Desulforudis</taxon>
    </lineage>
</organism>
<dbReference type="Gene3D" id="2.160.20.60">
    <property type="entry name" value="Glutamate synthase, alpha subunit, C-terminal domain"/>
    <property type="match status" value="1"/>
</dbReference>
<accession>B1I6A3</accession>
<dbReference type="STRING" id="477974.Daud_2024"/>
<gene>
    <name evidence="2" type="ordered locus">Daud_2024</name>
</gene>
<dbReference type="eggNOG" id="COG0070">
    <property type="taxonomic scope" value="Bacteria"/>
</dbReference>
<evidence type="ECO:0000259" key="1">
    <source>
        <dbReference type="Pfam" id="PF01493"/>
    </source>
</evidence>
<dbReference type="HOGENOM" id="CLU_078510_1_0_9"/>
<dbReference type="GO" id="GO:0016491">
    <property type="term" value="F:oxidoreductase activity"/>
    <property type="evidence" value="ECO:0007669"/>
    <property type="project" value="InterPro"/>
</dbReference>
<sequence length="246" mass="26989">MLQIDARGVHYRQLNQWIREAIRAGETDFRLENVNGQRYIGTGLEVPDVRIVINGVPGNDLAAFMNGPAITVRGNAQDGVCNTMNSGTVVVHGSAGDVLGYGMRGGRLFIRGNVGYRVGIHMKEYKDLVPVIVVGGTAGAFFGEYMAGGRLVLLGLDRAEGEPLAGDYLGTGMHGGVIYLRGRPEEHTLGKEVKLFELDEADRRFLDPLLDEFCRHFGRDPAGVRAAEFHKLIPVSHRPYGRLYTH</sequence>
<dbReference type="InterPro" id="IPR035710">
    <property type="entry name" value="Archaeal_gltB"/>
</dbReference>
<dbReference type="InterPro" id="IPR036485">
    <property type="entry name" value="Glu_synth_asu_C_sf"/>
</dbReference>
<dbReference type="RefSeq" id="WP_012303089.1">
    <property type="nucleotide sequence ID" value="NC_010424.1"/>
</dbReference>
<dbReference type="AlphaFoldDB" id="B1I6A3"/>
<reference evidence="2 3" key="2">
    <citation type="journal article" date="2008" name="Science">
        <title>Environmental genomics reveals a single-species ecosystem deep within Earth.</title>
        <authorList>
            <person name="Chivian D."/>
            <person name="Brodie E.L."/>
            <person name="Alm E.J."/>
            <person name="Culley D.E."/>
            <person name="Dehal P.S."/>
            <person name="Desantis T.Z."/>
            <person name="Gihring T.M."/>
            <person name="Lapidus A."/>
            <person name="Lin L.H."/>
            <person name="Lowry S.R."/>
            <person name="Moser D.P."/>
            <person name="Richardson P.M."/>
            <person name="Southam G."/>
            <person name="Wanger G."/>
            <person name="Pratt L.M."/>
            <person name="Andersen G.L."/>
            <person name="Hazen T.C."/>
            <person name="Brockman F.J."/>
            <person name="Arkin A.P."/>
            <person name="Onstott T.C."/>
        </authorList>
    </citation>
    <scope>NUCLEOTIDE SEQUENCE [LARGE SCALE GENOMIC DNA]</scope>
    <source>
        <strain evidence="2 3">MP104C</strain>
    </source>
</reference>
<keyword evidence="3" id="KW-1185">Reference proteome</keyword>
<dbReference type="InterPro" id="IPR012061">
    <property type="entry name" value="Glu_synth_lsu_3"/>
</dbReference>
<feature type="domain" description="Glutamate synthase alpha subunit C-terminal" evidence="1">
    <location>
        <begin position="20"/>
        <end position="186"/>
    </location>
</feature>
<dbReference type="EMBL" id="CP000860">
    <property type="protein sequence ID" value="ACA60514.1"/>
    <property type="molecule type" value="Genomic_DNA"/>
</dbReference>
<evidence type="ECO:0000313" key="3">
    <source>
        <dbReference type="Proteomes" id="UP000008544"/>
    </source>
</evidence>
<dbReference type="CDD" id="cd00981">
    <property type="entry name" value="arch_gltB"/>
    <property type="match status" value="1"/>
</dbReference>
<evidence type="ECO:0000313" key="2">
    <source>
        <dbReference type="EMBL" id="ACA60514.1"/>
    </source>
</evidence>
<dbReference type="Pfam" id="PF01493">
    <property type="entry name" value="GXGXG"/>
    <property type="match status" value="1"/>
</dbReference>